<reference evidence="4 5" key="1">
    <citation type="submission" date="2021-04" db="EMBL/GenBank/DDBJ databases">
        <title>Novel species identification of genus Shewanella.</title>
        <authorList>
            <person name="Liu G."/>
        </authorList>
    </citation>
    <scope>NUCLEOTIDE SEQUENCE [LARGE SCALE GENOMIC DNA]</scope>
    <source>
        <strain evidence="4 5">FJAT-54481</strain>
    </source>
</reference>
<dbReference type="Pfam" id="PF17782">
    <property type="entry name" value="WHD_DprA"/>
    <property type="match status" value="1"/>
</dbReference>
<dbReference type="RefSeq" id="WP_212596461.1">
    <property type="nucleotide sequence ID" value="NZ_CP073587.1"/>
</dbReference>
<feature type="domain" description="DprA winged helix" evidence="3">
    <location>
        <begin position="284"/>
        <end position="330"/>
    </location>
</feature>
<sequence>MDVSELRQRVEQKSASLPIALPEPQVAAAWRKVEAALTWQRQASHHYLICRDDPLYPPLLQQIADPPSVLFIKGHPEALLRPAIAIVGSRAASHAGLALAFQLAAELDSIGLAVVSGMAAGIDGAAHKGALSHSGSTIAVLGTGVEQIYPKRHRQLYHDIQQYGAVVSEFWPDITAFAGNFPKRNRIISGLALGTLVVEARRRSGSLISARTAMEQGREVFAIPGPVISGDHQGCHDLIKNGAKLVESLADIVEELPPLLQSHLQALPGHVPLQTEHNSQLPFKTLLASVGYETTPLDVVVEQSGITLDLVLEQLLELELQGWVAAVPGGYVRLKRN</sequence>
<dbReference type="InterPro" id="IPR036388">
    <property type="entry name" value="WH-like_DNA-bd_sf"/>
</dbReference>
<accession>A0ABX7YXF9</accession>
<proteinExistence type="inferred from homology"/>
<name>A0ABX7YXF9_9GAMM</name>
<dbReference type="SUPFAM" id="SSF102405">
    <property type="entry name" value="MCP/YpsA-like"/>
    <property type="match status" value="1"/>
</dbReference>
<dbReference type="InterPro" id="IPR041614">
    <property type="entry name" value="DprA_WH"/>
</dbReference>
<dbReference type="InterPro" id="IPR003488">
    <property type="entry name" value="DprA"/>
</dbReference>
<dbReference type="InterPro" id="IPR057666">
    <property type="entry name" value="DrpA_SLOG"/>
</dbReference>
<gene>
    <name evidence="4" type="primary">dprA</name>
    <name evidence="4" type="ORF">KDN34_00120</name>
</gene>
<dbReference type="Gene3D" id="1.10.10.10">
    <property type="entry name" value="Winged helix-like DNA-binding domain superfamily/Winged helix DNA-binding domain"/>
    <property type="match status" value="1"/>
</dbReference>
<evidence type="ECO:0000259" key="3">
    <source>
        <dbReference type="Pfam" id="PF17782"/>
    </source>
</evidence>
<organism evidence="4 5">
    <name type="scientific">Shewanella yunxiaonensis</name>
    <dbReference type="NCBI Taxonomy" id="2829809"/>
    <lineage>
        <taxon>Bacteria</taxon>
        <taxon>Pseudomonadati</taxon>
        <taxon>Pseudomonadota</taxon>
        <taxon>Gammaproteobacteria</taxon>
        <taxon>Alteromonadales</taxon>
        <taxon>Shewanellaceae</taxon>
        <taxon>Shewanella</taxon>
    </lineage>
</organism>
<evidence type="ECO:0000313" key="5">
    <source>
        <dbReference type="Proteomes" id="UP000679575"/>
    </source>
</evidence>
<dbReference type="Pfam" id="PF02481">
    <property type="entry name" value="DNA_processg_A"/>
    <property type="match status" value="1"/>
</dbReference>
<evidence type="ECO:0000256" key="1">
    <source>
        <dbReference type="ARBA" id="ARBA00006525"/>
    </source>
</evidence>
<protein>
    <submittedName>
        <fullName evidence="4">DNA-processing protein DprA</fullName>
    </submittedName>
</protein>
<comment type="similarity">
    <text evidence="1">Belongs to the DprA/Smf family.</text>
</comment>
<feature type="domain" description="Smf/DprA SLOG" evidence="2">
    <location>
        <begin position="48"/>
        <end position="256"/>
    </location>
</feature>
<dbReference type="NCBIfam" id="TIGR00732">
    <property type="entry name" value="dprA"/>
    <property type="match status" value="1"/>
</dbReference>
<evidence type="ECO:0000313" key="4">
    <source>
        <dbReference type="EMBL" id="QUN07464.1"/>
    </source>
</evidence>
<dbReference type="PANTHER" id="PTHR43022:SF1">
    <property type="entry name" value="PROTEIN SMF"/>
    <property type="match status" value="1"/>
</dbReference>
<dbReference type="Proteomes" id="UP000679575">
    <property type="component" value="Chromosome"/>
</dbReference>
<dbReference type="PANTHER" id="PTHR43022">
    <property type="entry name" value="PROTEIN SMF"/>
    <property type="match status" value="1"/>
</dbReference>
<dbReference type="EMBL" id="CP073587">
    <property type="protein sequence ID" value="QUN07464.1"/>
    <property type="molecule type" value="Genomic_DNA"/>
</dbReference>
<dbReference type="Gene3D" id="3.40.50.450">
    <property type="match status" value="1"/>
</dbReference>
<keyword evidence="5" id="KW-1185">Reference proteome</keyword>
<evidence type="ECO:0000259" key="2">
    <source>
        <dbReference type="Pfam" id="PF02481"/>
    </source>
</evidence>